<evidence type="ECO:0000313" key="3">
    <source>
        <dbReference type="Proteomes" id="UP000005522"/>
    </source>
</evidence>
<accession>A0A059ZVP1</accession>
<dbReference type="KEGG" id="acz:Acaty_c0085"/>
<dbReference type="SUPFAM" id="SSF109709">
    <property type="entry name" value="KorB DNA-binding domain-like"/>
    <property type="match status" value="1"/>
</dbReference>
<evidence type="ECO:0000256" key="1">
    <source>
        <dbReference type="SAM" id="MobiDB-lite"/>
    </source>
</evidence>
<protein>
    <submittedName>
        <fullName evidence="2">Phage-related protein</fullName>
    </submittedName>
</protein>
<dbReference type="eggNOG" id="ENOG502ZC65">
    <property type="taxonomic scope" value="Bacteria"/>
</dbReference>
<evidence type="ECO:0000313" key="2">
    <source>
        <dbReference type="EMBL" id="AIA53977.1"/>
    </source>
</evidence>
<dbReference type="AlphaFoldDB" id="A0A059ZVP1"/>
<organism evidence="2 3">
    <name type="scientific">Acidithiobacillus caldus (strain ATCC 51756 / DSM 8584 / KU)</name>
    <dbReference type="NCBI Taxonomy" id="637389"/>
    <lineage>
        <taxon>Bacteria</taxon>
        <taxon>Pseudomonadati</taxon>
        <taxon>Pseudomonadota</taxon>
        <taxon>Acidithiobacillia</taxon>
        <taxon>Acidithiobacillales</taxon>
        <taxon>Acidithiobacillaceae</taxon>
        <taxon>Acidithiobacillus</taxon>
    </lineage>
</organism>
<feature type="region of interest" description="Disordered" evidence="1">
    <location>
        <begin position="1"/>
        <end position="21"/>
    </location>
</feature>
<sequence>MSTKHRGRIEGAPVTQKLPTPAGGVKLETFVPWRLVQRGTRRAVIPPPGVRTAVEAHSTWAAPVRTEIPDTALLRALGLAHHWQRLLTEGRVASAAEIAKAEGMDVSQVHRLMRLTLLAPELVERLAATPELPVERLLGRPWPYGWAEQIRVLASMP</sequence>
<proteinExistence type="predicted"/>
<dbReference type="RefSeq" id="WP_004869837.1">
    <property type="nucleotide sequence ID" value="NZ_CP005986.1"/>
</dbReference>
<dbReference type="EMBL" id="CP005986">
    <property type="protein sequence ID" value="AIA53977.1"/>
    <property type="molecule type" value="Genomic_DNA"/>
</dbReference>
<name>A0A059ZVP1_ACICK</name>
<dbReference type="HOGENOM" id="CLU_132664_1_0_6"/>
<reference evidence="2 3" key="1">
    <citation type="journal article" date="2009" name="J. Bacteriol.">
        <title>Draft genome sequence of the extremely acidophilic bacterium Acidithiobacillus caldus ATCC 51756 reveals metabolic versatility in the genus Acidithiobacillus.</title>
        <authorList>
            <person name="Valdes J."/>
            <person name="Quatrini R."/>
            <person name="Hallberg K."/>
            <person name="Dopson M."/>
            <person name="Valenzuela P.D."/>
            <person name="Holmes D.S."/>
        </authorList>
    </citation>
    <scope>NUCLEOTIDE SEQUENCE [LARGE SCALE GENOMIC DNA]</scope>
    <source>
        <strain evidence="3">ATCC 51756 / DSM 8584 / KU</strain>
    </source>
</reference>
<dbReference type="Proteomes" id="UP000005522">
    <property type="component" value="Chromosome"/>
</dbReference>
<gene>
    <name evidence="2" type="ORF">Acaty_c0085</name>
</gene>